<dbReference type="OrthoDB" id="725917at2"/>
<dbReference type="RefSeq" id="WP_073193004.1">
    <property type="nucleotide sequence ID" value="NZ_FQTW01000005.1"/>
</dbReference>
<name>A0A1M4W4K4_9FLAO</name>
<dbReference type="AlphaFoldDB" id="A0A1M4W4K4"/>
<dbReference type="Gene3D" id="1.25.40.390">
    <property type="match status" value="1"/>
</dbReference>
<reference evidence="2 3" key="1">
    <citation type="submission" date="2016-11" db="EMBL/GenBank/DDBJ databases">
        <authorList>
            <person name="Jaros S."/>
            <person name="Januszkiewicz K."/>
            <person name="Wedrychowicz H."/>
        </authorList>
    </citation>
    <scope>NUCLEOTIDE SEQUENCE [LARGE SCALE GENOMIC DNA]</scope>
    <source>
        <strain evidence="2 3">DSM 25661</strain>
    </source>
</reference>
<protein>
    <submittedName>
        <fullName evidence="2">Starch-binding associating with outer membrane</fullName>
    </submittedName>
</protein>
<keyword evidence="1" id="KW-0732">Signal</keyword>
<evidence type="ECO:0000256" key="1">
    <source>
        <dbReference type="SAM" id="SignalP"/>
    </source>
</evidence>
<evidence type="ECO:0000313" key="2">
    <source>
        <dbReference type="EMBL" id="SHE76191.1"/>
    </source>
</evidence>
<dbReference type="Proteomes" id="UP000184462">
    <property type="component" value="Unassembled WGS sequence"/>
</dbReference>
<keyword evidence="3" id="KW-1185">Reference proteome</keyword>
<feature type="chain" id="PRO_5013290809" evidence="1">
    <location>
        <begin position="25"/>
        <end position="508"/>
    </location>
</feature>
<proteinExistence type="predicted"/>
<dbReference type="InterPro" id="IPR041662">
    <property type="entry name" value="SusD-like_2"/>
</dbReference>
<dbReference type="SUPFAM" id="SSF48452">
    <property type="entry name" value="TPR-like"/>
    <property type="match status" value="1"/>
</dbReference>
<dbReference type="STRING" id="1155689.SAMN05444278_10577"/>
<dbReference type="EMBL" id="FQTW01000005">
    <property type="protein sequence ID" value="SHE76191.1"/>
    <property type="molecule type" value="Genomic_DNA"/>
</dbReference>
<dbReference type="InterPro" id="IPR011990">
    <property type="entry name" value="TPR-like_helical_dom_sf"/>
</dbReference>
<sequence>MKYINITWSFILVALLITSCDSNFESTNSNPNEPEIVSPGVLFTGATRSSVNSMVEESFLLANNAAQLTAKTLRSEVDRYEWNAFTTLWLNQYEALADFVDAENIAAEEGDNATQAASIIMQSWVFSTLTMTYGDIPYTEAIKGTSNDNFTPAYDEQQAILDGDGGVLDRLKEAEELLGAAISNNQTVEGDIIYGGDPAKWRKLANVIQLRVLLHLSNKRDVSSDMQAIVNDGDIFQSNEDNAILNYLGSFPNNFPIFPLKQGDFDAVVMAKPSVNLLQNYSDPRLGVFARPDNILTLEEFNNSSAVYSGADNGSEVGGCDKGGSRLGARYYDYPSHPQGDTQANGIISTYAEQELILAEATFKGIISGDSEAHYLDGIIASMDYYNVNLEVFGWSSYSDFYNNSGVAFDNTLTKIWEQKWIATFFHGMEPLIDVRRMVYEANNDGSDFLPSEVPFLEIPCENLNDDKMPIRFLYPGNEQSLNSENYDEAISRIGGSNSQNAKMYLME</sequence>
<organism evidence="2 3">
    <name type="scientific">Psychroflexus salarius</name>
    <dbReference type="NCBI Taxonomy" id="1155689"/>
    <lineage>
        <taxon>Bacteria</taxon>
        <taxon>Pseudomonadati</taxon>
        <taxon>Bacteroidota</taxon>
        <taxon>Flavobacteriia</taxon>
        <taxon>Flavobacteriales</taxon>
        <taxon>Flavobacteriaceae</taxon>
        <taxon>Psychroflexus</taxon>
    </lineage>
</organism>
<feature type="signal peptide" evidence="1">
    <location>
        <begin position="1"/>
        <end position="24"/>
    </location>
</feature>
<accession>A0A1M4W4K4</accession>
<dbReference type="PROSITE" id="PS51257">
    <property type="entry name" value="PROKAR_LIPOPROTEIN"/>
    <property type="match status" value="1"/>
</dbReference>
<gene>
    <name evidence="2" type="ORF">SAMN05444278_10577</name>
</gene>
<evidence type="ECO:0000313" key="3">
    <source>
        <dbReference type="Proteomes" id="UP000184462"/>
    </source>
</evidence>
<dbReference type="Pfam" id="PF12771">
    <property type="entry name" value="SusD-like_2"/>
    <property type="match status" value="1"/>
</dbReference>